<dbReference type="PANTHER" id="PTHR31766">
    <property type="entry name" value="GLABROUS1 ENHANCER-BINDING PROTEIN-LIKE 2"/>
    <property type="match status" value="1"/>
</dbReference>
<sequence length="237" mass="26634">MLNFLLMFLFIYLIGYFIIFRKWSSKTRPEASSCLISLFHGTPATILAVAAVFADSNRGFAAVNTPLQNLVLDYSTAYFVADLIHCVAFFAGDLLFVLHHLATLFVILTCRHVAFRGAFGVLSLLALAEVTSALQNAWALTRARRSDVAFAAKVFDALCVPFYGLYSMVRGVFGPYFVFKMVVFFFSGLAEGLIATWVWVSWVFVVSSAIVGSILWVFNLWVELYRERATKVEEKIR</sequence>
<dbReference type="GeneID" id="113868044"/>
<feature type="transmembrane region" description="Helical" evidence="6">
    <location>
        <begin position="173"/>
        <end position="194"/>
    </location>
</feature>
<feature type="transmembrane region" description="Helical" evidence="6">
    <location>
        <begin position="104"/>
        <end position="128"/>
    </location>
</feature>
<feature type="transmembrane region" description="Helical" evidence="6">
    <location>
        <begin position="6"/>
        <end position="23"/>
    </location>
</feature>
<keyword evidence="4 5" id="KW-0472">Membrane</keyword>
<feature type="transmembrane region" description="Helical" evidence="6">
    <location>
        <begin position="200"/>
        <end position="222"/>
    </location>
</feature>
<feature type="domain" description="TLC" evidence="7">
    <location>
        <begin position="26"/>
        <end position="215"/>
    </location>
</feature>
<reference evidence="8" key="1">
    <citation type="journal article" date="2019" name="Toxins">
        <title>Detection of Abrin-Like and Prepropulchellin-Like Toxin Genes and Transcripts Using Whole Genome Sequencing and Full-Length Transcript Sequencing of Abrus precatorius.</title>
        <authorList>
            <person name="Hovde B.T."/>
            <person name="Daligault H.E."/>
            <person name="Hanschen E.R."/>
            <person name="Kunde Y.A."/>
            <person name="Johnson M.B."/>
            <person name="Starkenburg S.R."/>
            <person name="Johnson S.L."/>
        </authorList>
    </citation>
    <scope>NUCLEOTIDE SEQUENCE [LARGE SCALE GENOMIC DNA]</scope>
</reference>
<evidence type="ECO:0000313" key="8">
    <source>
        <dbReference type="Proteomes" id="UP000694853"/>
    </source>
</evidence>
<dbReference type="KEGG" id="aprc:113868044"/>
<proteinExistence type="predicted"/>
<dbReference type="Pfam" id="PF03798">
    <property type="entry name" value="TRAM_LAG1_CLN8"/>
    <property type="match status" value="1"/>
</dbReference>
<evidence type="ECO:0000313" key="9">
    <source>
        <dbReference type="RefSeq" id="XP_027359397.1"/>
    </source>
</evidence>
<dbReference type="AlphaFoldDB" id="A0A8B8LUF9"/>
<reference evidence="9" key="2">
    <citation type="submission" date="2025-08" db="UniProtKB">
        <authorList>
            <consortium name="RefSeq"/>
        </authorList>
    </citation>
    <scope>IDENTIFICATION</scope>
    <source>
        <tissue evidence="9">Young leaves</tissue>
    </source>
</reference>
<gene>
    <name evidence="9" type="primary">LOC113868044</name>
</gene>
<dbReference type="PROSITE" id="PS50922">
    <property type="entry name" value="TLC"/>
    <property type="match status" value="1"/>
</dbReference>
<evidence type="ECO:0000256" key="5">
    <source>
        <dbReference type="PROSITE-ProRule" id="PRU00205"/>
    </source>
</evidence>
<evidence type="ECO:0000256" key="6">
    <source>
        <dbReference type="SAM" id="Phobius"/>
    </source>
</evidence>
<keyword evidence="3 6" id="KW-1133">Transmembrane helix</keyword>
<dbReference type="PANTHER" id="PTHR31766:SF2">
    <property type="entry name" value="GLABROUS1 ENHANCER-BINDING PROTEIN-LIKE 2"/>
    <property type="match status" value="1"/>
</dbReference>
<evidence type="ECO:0000256" key="4">
    <source>
        <dbReference type="ARBA" id="ARBA00023136"/>
    </source>
</evidence>
<evidence type="ECO:0000259" key="7">
    <source>
        <dbReference type="PROSITE" id="PS50922"/>
    </source>
</evidence>
<dbReference type="InterPro" id="IPR006634">
    <property type="entry name" value="TLC-dom"/>
</dbReference>
<dbReference type="Proteomes" id="UP000694853">
    <property type="component" value="Unplaced"/>
</dbReference>
<accession>A0A8B8LUF9</accession>
<keyword evidence="2 5" id="KW-0812">Transmembrane</keyword>
<keyword evidence="8" id="KW-1185">Reference proteome</keyword>
<dbReference type="InterPro" id="IPR040327">
    <property type="entry name" value="At5g14285-like"/>
</dbReference>
<evidence type="ECO:0000256" key="1">
    <source>
        <dbReference type="ARBA" id="ARBA00004141"/>
    </source>
</evidence>
<feature type="transmembrane region" description="Helical" evidence="6">
    <location>
        <begin position="148"/>
        <end position="166"/>
    </location>
</feature>
<organism evidence="8 9">
    <name type="scientific">Abrus precatorius</name>
    <name type="common">Indian licorice</name>
    <name type="synonym">Glycine abrus</name>
    <dbReference type="NCBI Taxonomy" id="3816"/>
    <lineage>
        <taxon>Eukaryota</taxon>
        <taxon>Viridiplantae</taxon>
        <taxon>Streptophyta</taxon>
        <taxon>Embryophyta</taxon>
        <taxon>Tracheophyta</taxon>
        <taxon>Spermatophyta</taxon>
        <taxon>Magnoliopsida</taxon>
        <taxon>eudicotyledons</taxon>
        <taxon>Gunneridae</taxon>
        <taxon>Pentapetalae</taxon>
        <taxon>rosids</taxon>
        <taxon>fabids</taxon>
        <taxon>Fabales</taxon>
        <taxon>Fabaceae</taxon>
        <taxon>Papilionoideae</taxon>
        <taxon>50 kb inversion clade</taxon>
        <taxon>NPAAA clade</taxon>
        <taxon>indigoferoid/millettioid clade</taxon>
        <taxon>Abreae</taxon>
        <taxon>Abrus</taxon>
    </lineage>
</organism>
<comment type="subcellular location">
    <subcellularLocation>
        <location evidence="1">Membrane</location>
        <topology evidence="1">Multi-pass membrane protein</topology>
    </subcellularLocation>
</comment>
<dbReference type="SMART" id="SM00724">
    <property type="entry name" value="TLC"/>
    <property type="match status" value="1"/>
</dbReference>
<protein>
    <submittedName>
        <fullName evidence="9">TLC domain-containing protein At5g14285-like</fullName>
    </submittedName>
</protein>
<evidence type="ECO:0000256" key="2">
    <source>
        <dbReference type="ARBA" id="ARBA00022692"/>
    </source>
</evidence>
<feature type="transmembrane region" description="Helical" evidence="6">
    <location>
        <begin position="35"/>
        <end position="54"/>
    </location>
</feature>
<dbReference type="GO" id="GO:0016020">
    <property type="term" value="C:membrane"/>
    <property type="evidence" value="ECO:0007669"/>
    <property type="project" value="UniProtKB-SubCell"/>
</dbReference>
<name>A0A8B8LUF9_ABRPR</name>
<dbReference type="RefSeq" id="XP_027359397.1">
    <property type="nucleotide sequence ID" value="XM_027503596.1"/>
</dbReference>
<dbReference type="OrthoDB" id="204175at2759"/>
<evidence type="ECO:0000256" key="3">
    <source>
        <dbReference type="ARBA" id="ARBA00022989"/>
    </source>
</evidence>
<feature type="transmembrane region" description="Helical" evidence="6">
    <location>
        <begin position="74"/>
        <end position="97"/>
    </location>
</feature>